<feature type="domain" description="General secretion pathway GspH" evidence="12">
    <location>
        <begin position="44"/>
        <end position="156"/>
    </location>
</feature>
<dbReference type="AlphaFoldDB" id="A0A1S6HPV9"/>
<sequence>MNTNNGFTLIELMTTLVVSTTLISIAVPNFNSLYEHYRADSSIRVIQQTLQLARNTAINYGVRVTVCPIVENQCSDDWTIGITAFIDSGAGNVIDGQDEILIKTASFYHDDFVTYNRSAIRFQTDGLASGTNGTLKYCPSSTMNEYSKAVIINQSGRIRFSKANIIECR</sequence>
<feature type="transmembrane region" description="Helical" evidence="11">
    <location>
        <begin position="12"/>
        <end position="34"/>
    </location>
</feature>
<evidence type="ECO:0000256" key="5">
    <source>
        <dbReference type="ARBA" id="ARBA00022519"/>
    </source>
</evidence>
<proteinExistence type="inferred from homology"/>
<evidence type="ECO:0000313" key="13">
    <source>
        <dbReference type="EMBL" id="AQS37529.1"/>
    </source>
</evidence>
<keyword evidence="5" id="KW-0997">Cell inner membrane</keyword>
<organism evidence="13 14">
    <name type="scientific">Shewanella psychrophila</name>
    <dbReference type="NCBI Taxonomy" id="225848"/>
    <lineage>
        <taxon>Bacteria</taxon>
        <taxon>Pseudomonadati</taxon>
        <taxon>Pseudomonadota</taxon>
        <taxon>Gammaproteobacteria</taxon>
        <taxon>Alteromonadales</taxon>
        <taxon>Shewanellaceae</taxon>
        <taxon>Shewanella</taxon>
    </lineage>
</organism>
<dbReference type="EMBL" id="CP014782">
    <property type="protein sequence ID" value="AQS37529.1"/>
    <property type="molecule type" value="Genomic_DNA"/>
</dbReference>
<evidence type="ECO:0000256" key="6">
    <source>
        <dbReference type="ARBA" id="ARBA00022692"/>
    </source>
</evidence>
<evidence type="ECO:0000256" key="2">
    <source>
        <dbReference type="ARBA" id="ARBA00021549"/>
    </source>
</evidence>
<keyword evidence="14" id="KW-1185">Reference proteome</keyword>
<comment type="similarity">
    <text evidence="9">Belongs to the GSP H family.</text>
</comment>
<dbReference type="RefSeq" id="WP_077752685.1">
    <property type="nucleotide sequence ID" value="NZ_CP014782.1"/>
</dbReference>
<dbReference type="InterPro" id="IPR012902">
    <property type="entry name" value="N_methyl_site"/>
</dbReference>
<reference evidence="13 14" key="1">
    <citation type="submission" date="2016-03" db="EMBL/GenBank/DDBJ databases">
        <title>Complete genome sequence of Shewanella psychrophila WP2, a deep sea bacterium isolated from west Pacific sediment.</title>
        <authorList>
            <person name="Xu G."/>
            <person name="Jian H."/>
        </authorList>
    </citation>
    <scope>NUCLEOTIDE SEQUENCE [LARGE SCALE GENOMIC DNA]</scope>
    <source>
        <strain evidence="13 14">WP2</strain>
    </source>
</reference>
<keyword evidence="6 11" id="KW-0812">Transmembrane</keyword>
<keyword evidence="7 11" id="KW-1133">Transmembrane helix</keyword>
<dbReference type="KEGG" id="spsw:Sps_02375"/>
<dbReference type="Pfam" id="PF07963">
    <property type="entry name" value="N_methyl"/>
    <property type="match status" value="1"/>
</dbReference>
<dbReference type="STRING" id="225848.Sps_02375"/>
<evidence type="ECO:0000256" key="1">
    <source>
        <dbReference type="ARBA" id="ARBA00004377"/>
    </source>
</evidence>
<dbReference type="NCBIfam" id="TIGR02532">
    <property type="entry name" value="IV_pilin_GFxxxE"/>
    <property type="match status" value="1"/>
</dbReference>
<evidence type="ECO:0000259" key="12">
    <source>
        <dbReference type="Pfam" id="PF12019"/>
    </source>
</evidence>
<accession>A0A1S6HPV9</accession>
<dbReference type="Pfam" id="PF12019">
    <property type="entry name" value="GspH"/>
    <property type="match status" value="1"/>
</dbReference>
<evidence type="ECO:0000256" key="3">
    <source>
        <dbReference type="ARBA" id="ARBA00022475"/>
    </source>
</evidence>
<dbReference type="InterPro" id="IPR045584">
    <property type="entry name" value="Pilin-like"/>
</dbReference>
<keyword evidence="8 11" id="KW-0472">Membrane</keyword>
<evidence type="ECO:0000256" key="10">
    <source>
        <dbReference type="ARBA" id="ARBA00030775"/>
    </source>
</evidence>
<dbReference type="InterPro" id="IPR022346">
    <property type="entry name" value="T2SS_GspH"/>
</dbReference>
<name>A0A1S6HPV9_9GAMM</name>
<dbReference type="GO" id="GO:0015628">
    <property type="term" value="P:protein secretion by the type II secretion system"/>
    <property type="evidence" value="ECO:0007669"/>
    <property type="project" value="InterPro"/>
</dbReference>
<dbReference type="SUPFAM" id="SSF54523">
    <property type="entry name" value="Pili subunits"/>
    <property type="match status" value="1"/>
</dbReference>
<comment type="subcellular location">
    <subcellularLocation>
        <location evidence="1">Cell inner membrane</location>
        <topology evidence="1">Single-pass membrane protein</topology>
    </subcellularLocation>
</comment>
<keyword evidence="4" id="KW-0488">Methylation</keyword>
<evidence type="ECO:0000256" key="9">
    <source>
        <dbReference type="ARBA" id="ARBA00025772"/>
    </source>
</evidence>
<dbReference type="GO" id="GO:0005886">
    <property type="term" value="C:plasma membrane"/>
    <property type="evidence" value="ECO:0007669"/>
    <property type="project" value="UniProtKB-SubCell"/>
</dbReference>
<gene>
    <name evidence="13" type="ORF">Sps_02375</name>
</gene>
<evidence type="ECO:0000256" key="11">
    <source>
        <dbReference type="SAM" id="Phobius"/>
    </source>
</evidence>
<dbReference type="Proteomes" id="UP000189545">
    <property type="component" value="Chromosome"/>
</dbReference>
<evidence type="ECO:0000256" key="4">
    <source>
        <dbReference type="ARBA" id="ARBA00022481"/>
    </source>
</evidence>
<evidence type="ECO:0000313" key="14">
    <source>
        <dbReference type="Proteomes" id="UP000189545"/>
    </source>
</evidence>
<keyword evidence="3" id="KW-1003">Cell membrane</keyword>
<evidence type="ECO:0000256" key="8">
    <source>
        <dbReference type="ARBA" id="ARBA00023136"/>
    </source>
</evidence>
<dbReference type="OrthoDB" id="2313614at2"/>
<dbReference type="Gene3D" id="3.55.40.10">
    <property type="entry name" value="minor pseudopilin epsh domain"/>
    <property type="match status" value="1"/>
</dbReference>
<evidence type="ECO:0000256" key="7">
    <source>
        <dbReference type="ARBA" id="ARBA00022989"/>
    </source>
</evidence>
<protein>
    <recommendedName>
        <fullName evidence="2">Type II secretion system protein H</fullName>
    </recommendedName>
    <alternativeName>
        <fullName evidence="10">General secretion pathway protein H</fullName>
    </alternativeName>
</protein>
<dbReference type="GO" id="GO:0015627">
    <property type="term" value="C:type II protein secretion system complex"/>
    <property type="evidence" value="ECO:0007669"/>
    <property type="project" value="InterPro"/>
</dbReference>